<dbReference type="Proteomes" id="UP000503004">
    <property type="component" value="Chromosome"/>
</dbReference>
<dbReference type="KEGG" id="metu:GNH96_03850"/>
<evidence type="ECO:0000313" key="1">
    <source>
        <dbReference type="EMBL" id="QJD29183.1"/>
    </source>
</evidence>
<keyword evidence="2" id="KW-1185">Reference proteome</keyword>
<protein>
    <submittedName>
        <fullName evidence="1">Uncharacterized protein</fullName>
    </submittedName>
</protein>
<reference evidence="2" key="1">
    <citation type="submission" date="2019-12" db="EMBL/GenBank/DDBJ databases">
        <authorList>
            <person name="Awala S.I."/>
            <person name="Rhee S.K."/>
        </authorList>
    </citation>
    <scope>NUCLEOTIDE SEQUENCE [LARGE SCALE GENOMIC DNA]</scope>
    <source>
        <strain evidence="2">IM1</strain>
    </source>
</reference>
<organism evidence="1 2">
    <name type="scientific">Methylococcus geothermalis</name>
    <dbReference type="NCBI Taxonomy" id="2681310"/>
    <lineage>
        <taxon>Bacteria</taxon>
        <taxon>Pseudomonadati</taxon>
        <taxon>Pseudomonadota</taxon>
        <taxon>Gammaproteobacteria</taxon>
        <taxon>Methylococcales</taxon>
        <taxon>Methylococcaceae</taxon>
        <taxon>Methylococcus</taxon>
    </lineage>
</organism>
<proteinExistence type="predicted"/>
<sequence>MVGEFWYRGERFRATIHGRTGKEELFLIYMLEDDEEGPEISLDRFEDPDNDPNQSLEQCLAMLADKLMQEQSIVASNPDAEFAWVQPKTGVNVHSGVQAH</sequence>
<dbReference type="EMBL" id="CP046565">
    <property type="protein sequence ID" value="QJD29183.1"/>
    <property type="molecule type" value="Genomic_DNA"/>
</dbReference>
<accession>A0A858Q5W9</accession>
<gene>
    <name evidence="1" type="ORF">GNH96_03850</name>
</gene>
<name>A0A858Q5W9_9GAMM</name>
<dbReference type="RefSeq" id="WP_169602447.1">
    <property type="nucleotide sequence ID" value="NZ_CP046565.1"/>
</dbReference>
<dbReference type="AlphaFoldDB" id="A0A858Q5W9"/>
<evidence type="ECO:0000313" key="2">
    <source>
        <dbReference type="Proteomes" id="UP000503004"/>
    </source>
</evidence>